<dbReference type="InterPro" id="IPR014757">
    <property type="entry name" value="Tscrpt_reg_IclR_C"/>
</dbReference>
<feature type="domain" description="HTH iclR-type" evidence="4">
    <location>
        <begin position="10"/>
        <end position="70"/>
    </location>
</feature>
<proteinExistence type="predicted"/>
<dbReference type="PANTHER" id="PTHR30136:SF34">
    <property type="entry name" value="TRANSCRIPTIONAL REGULATOR"/>
    <property type="match status" value="1"/>
</dbReference>
<dbReference type="Gene3D" id="1.10.10.10">
    <property type="entry name" value="Winged helix-like DNA-binding domain superfamily/Winged helix DNA-binding domain"/>
    <property type="match status" value="1"/>
</dbReference>
<dbReference type="EMBL" id="FNPZ01000001">
    <property type="protein sequence ID" value="SDY67517.1"/>
    <property type="molecule type" value="Genomic_DNA"/>
</dbReference>
<evidence type="ECO:0000259" key="5">
    <source>
        <dbReference type="PROSITE" id="PS51078"/>
    </source>
</evidence>
<dbReference type="SMART" id="SM00346">
    <property type="entry name" value="HTH_ICLR"/>
    <property type="match status" value="1"/>
</dbReference>
<dbReference type="InterPro" id="IPR005471">
    <property type="entry name" value="Tscrpt_reg_IclR_N"/>
</dbReference>
<dbReference type="PROSITE" id="PS51077">
    <property type="entry name" value="HTH_ICLR"/>
    <property type="match status" value="1"/>
</dbReference>
<dbReference type="RefSeq" id="WP_217634293.1">
    <property type="nucleotide sequence ID" value="NZ_FNPZ01000001.1"/>
</dbReference>
<evidence type="ECO:0000256" key="2">
    <source>
        <dbReference type="ARBA" id="ARBA00023125"/>
    </source>
</evidence>
<sequence>MREATGPEFIEAIARGLDVIRAFGEAGQSQSLSDLAAATGLARPTVRRILLTLDELGYVRSENGSFALTARVLDLGMAYVSSSSIWEIARPHLAALSEAVQESCSLAQLDGSDVVYVARVAVPKLVTLSVTIGTRFPAAATSLGKVLLASLDPAELSRVLAIPSRSSVVPAWQPSAEELEASLREVRAAGWALTDQQLAPAIRSVAAPVRDGSGRVVAAVNVNAHALETSVETLVGSHLPRLLTAASAISADWARWESRPLAEVS</sequence>
<accession>A0A1H3LSJ1</accession>
<evidence type="ECO:0000256" key="1">
    <source>
        <dbReference type="ARBA" id="ARBA00023015"/>
    </source>
</evidence>
<dbReference type="Pfam" id="PF01614">
    <property type="entry name" value="IclR_C"/>
    <property type="match status" value="1"/>
</dbReference>
<dbReference type="AlphaFoldDB" id="A0A1H3LSJ1"/>
<name>A0A1H3LSJ1_9MICO</name>
<feature type="domain" description="IclR-ED" evidence="5">
    <location>
        <begin position="71"/>
        <end position="255"/>
    </location>
</feature>
<dbReference type="GO" id="GO:0045892">
    <property type="term" value="P:negative regulation of DNA-templated transcription"/>
    <property type="evidence" value="ECO:0007669"/>
    <property type="project" value="TreeGrafter"/>
</dbReference>
<reference evidence="6 7" key="1">
    <citation type="submission" date="2016-10" db="EMBL/GenBank/DDBJ databases">
        <authorList>
            <person name="de Groot N.N."/>
        </authorList>
    </citation>
    <scope>NUCLEOTIDE SEQUENCE [LARGE SCALE GENOMIC DNA]</scope>
    <source>
        <strain evidence="6 7">CGMCC 4.3491</strain>
    </source>
</reference>
<dbReference type="SUPFAM" id="SSF46785">
    <property type="entry name" value="Winged helix' DNA-binding domain"/>
    <property type="match status" value="1"/>
</dbReference>
<dbReference type="Gene3D" id="3.30.450.40">
    <property type="match status" value="1"/>
</dbReference>
<organism evidence="6 7">
    <name type="scientific">Herbiconiux ginsengi</name>
    <dbReference type="NCBI Taxonomy" id="381665"/>
    <lineage>
        <taxon>Bacteria</taxon>
        <taxon>Bacillati</taxon>
        <taxon>Actinomycetota</taxon>
        <taxon>Actinomycetes</taxon>
        <taxon>Micrococcales</taxon>
        <taxon>Microbacteriaceae</taxon>
        <taxon>Herbiconiux</taxon>
    </lineage>
</organism>
<dbReference type="Pfam" id="PF09339">
    <property type="entry name" value="HTH_IclR"/>
    <property type="match status" value="1"/>
</dbReference>
<dbReference type="STRING" id="381665.SAMN05216554_1119"/>
<dbReference type="PROSITE" id="PS51078">
    <property type="entry name" value="ICLR_ED"/>
    <property type="match status" value="1"/>
</dbReference>
<evidence type="ECO:0000313" key="6">
    <source>
        <dbReference type="EMBL" id="SDY67517.1"/>
    </source>
</evidence>
<dbReference type="PANTHER" id="PTHR30136">
    <property type="entry name" value="HELIX-TURN-HELIX TRANSCRIPTIONAL REGULATOR, ICLR FAMILY"/>
    <property type="match status" value="1"/>
</dbReference>
<keyword evidence="7" id="KW-1185">Reference proteome</keyword>
<dbReference type="InterPro" id="IPR036390">
    <property type="entry name" value="WH_DNA-bd_sf"/>
</dbReference>
<evidence type="ECO:0000256" key="3">
    <source>
        <dbReference type="ARBA" id="ARBA00023163"/>
    </source>
</evidence>
<dbReference type="InterPro" id="IPR050707">
    <property type="entry name" value="HTH_MetabolicPath_Reg"/>
</dbReference>
<protein>
    <submittedName>
        <fullName evidence="6">Transcriptional regulator, IclR family</fullName>
    </submittedName>
</protein>
<dbReference type="SUPFAM" id="SSF55781">
    <property type="entry name" value="GAF domain-like"/>
    <property type="match status" value="1"/>
</dbReference>
<dbReference type="Proteomes" id="UP000198891">
    <property type="component" value="Unassembled WGS sequence"/>
</dbReference>
<dbReference type="GO" id="GO:0003677">
    <property type="term" value="F:DNA binding"/>
    <property type="evidence" value="ECO:0007669"/>
    <property type="project" value="UniProtKB-KW"/>
</dbReference>
<evidence type="ECO:0000313" key="7">
    <source>
        <dbReference type="Proteomes" id="UP000198891"/>
    </source>
</evidence>
<keyword evidence="3" id="KW-0804">Transcription</keyword>
<evidence type="ECO:0000259" key="4">
    <source>
        <dbReference type="PROSITE" id="PS51077"/>
    </source>
</evidence>
<keyword evidence="1" id="KW-0805">Transcription regulation</keyword>
<keyword evidence="2" id="KW-0238">DNA-binding</keyword>
<dbReference type="InterPro" id="IPR036388">
    <property type="entry name" value="WH-like_DNA-bd_sf"/>
</dbReference>
<dbReference type="InterPro" id="IPR029016">
    <property type="entry name" value="GAF-like_dom_sf"/>
</dbReference>
<gene>
    <name evidence="6" type="ORF">SAMN05216554_1119</name>
</gene>
<dbReference type="GO" id="GO:0003700">
    <property type="term" value="F:DNA-binding transcription factor activity"/>
    <property type="evidence" value="ECO:0007669"/>
    <property type="project" value="TreeGrafter"/>
</dbReference>